<protein>
    <submittedName>
        <fullName evidence="1">Uncharacterized protein</fullName>
    </submittedName>
</protein>
<name>A0ABV6A7G4_9PSEU</name>
<proteinExistence type="predicted"/>
<gene>
    <name evidence="1" type="ORF">ACFFQA_34470</name>
</gene>
<dbReference type="RefSeq" id="WP_377861436.1">
    <property type="nucleotide sequence ID" value="NZ_JBHLZU010000032.1"/>
</dbReference>
<dbReference type="Proteomes" id="UP001589693">
    <property type="component" value="Unassembled WGS sequence"/>
</dbReference>
<evidence type="ECO:0000313" key="1">
    <source>
        <dbReference type="EMBL" id="MFB9909071.1"/>
    </source>
</evidence>
<reference evidence="1 2" key="1">
    <citation type="submission" date="2024-09" db="EMBL/GenBank/DDBJ databases">
        <authorList>
            <person name="Sun Q."/>
            <person name="Mori K."/>
        </authorList>
    </citation>
    <scope>NUCLEOTIDE SEQUENCE [LARGE SCALE GENOMIC DNA]</scope>
    <source>
        <strain evidence="1 2">TBRC 7907</strain>
    </source>
</reference>
<evidence type="ECO:0000313" key="2">
    <source>
        <dbReference type="Proteomes" id="UP001589693"/>
    </source>
</evidence>
<keyword evidence="2" id="KW-1185">Reference proteome</keyword>
<dbReference type="EMBL" id="JBHLZU010000032">
    <property type="protein sequence ID" value="MFB9909071.1"/>
    <property type="molecule type" value="Genomic_DNA"/>
</dbReference>
<organism evidence="1 2">
    <name type="scientific">Allokutzneria oryzae</name>
    <dbReference type="NCBI Taxonomy" id="1378989"/>
    <lineage>
        <taxon>Bacteria</taxon>
        <taxon>Bacillati</taxon>
        <taxon>Actinomycetota</taxon>
        <taxon>Actinomycetes</taxon>
        <taxon>Pseudonocardiales</taxon>
        <taxon>Pseudonocardiaceae</taxon>
        <taxon>Allokutzneria</taxon>
    </lineage>
</organism>
<accession>A0ABV6A7G4</accession>
<sequence>MAQQTGPPRKELATELSHEEENYFFIRRGLAGRRHFKAFDNESRVLSFASNRRPRRAMSFRVAPHCGFGGKTRQIAATFSRGVLGTAIRQRNAEPRIITPLPAPVDH</sequence>
<comment type="caution">
    <text evidence="1">The sequence shown here is derived from an EMBL/GenBank/DDBJ whole genome shotgun (WGS) entry which is preliminary data.</text>
</comment>